<dbReference type="OMA" id="FRRFAHK"/>
<keyword evidence="4" id="KW-1185">Reference proteome</keyword>
<dbReference type="KEGG" id="ani:ANIA_02640"/>
<dbReference type="AlphaFoldDB" id="Q5B9Z0"/>
<feature type="coiled-coil region" evidence="1">
    <location>
        <begin position="38"/>
        <end position="65"/>
    </location>
</feature>
<feature type="coiled-coil region" evidence="1">
    <location>
        <begin position="315"/>
        <end position="342"/>
    </location>
</feature>
<dbReference type="HOGENOM" id="CLU_044873_1_0_1"/>
<accession>Q5B9Z0</accession>
<evidence type="ECO:0000256" key="1">
    <source>
        <dbReference type="SAM" id="Coils"/>
    </source>
</evidence>
<protein>
    <submittedName>
        <fullName evidence="3">Uncharacterized protein</fullName>
    </submittedName>
</protein>
<dbReference type="OrthoDB" id="2562743at2759"/>
<dbReference type="PANTHER" id="PTHR21974">
    <property type="entry name" value="RE15880P"/>
    <property type="match status" value="1"/>
</dbReference>
<gene>
    <name evidence="3" type="ORF">ANIA_02640</name>
</gene>
<dbReference type="InParanoid" id="Q5B9Z0"/>
<dbReference type="Proteomes" id="UP000000560">
    <property type="component" value="Chromosome VI"/>
</dbReference>
<dbReference type="EMBL" id="BN001306">
    <property type="protein sequence ID" value="CBF84300.1"/>
    <property type="molecule type" value="Genomic_DNA"/>
</dbReference>
<dbReference type="GeneID" id="2873823"/>
<accession>C8VHG2</accession>
<evidence type="ECO:0000313" key="4">
    <source>
        <dbReference type="Proteomes" id="UP000000560"/>
    </source>
</evidence>
<reference evidence="4" key="1">
    <citation type="journal article" date="2005" name="Nature">
        <title>Sequencing of Aspergillus nidulans and comparative analysis with A. fumigatus and A. oryzae.</title>
        <authorList>
            <person name="Galagan J.E."/>
            <person name="Calvo S.E."/>
            <person name="Cuomo C."/>
            <person name="Ma L.J."/>
            <person name="Wortman J.R."/>
            <person name="Batzoglou S."/>
            <person name="Lee S.I."/>
            <person name="Basturkmen M."/>
            <person name="Spevak C.C."/>
            <person name="Clutterbuck J."/>
            <person name="Kapitonov V."/>
            <person name="Jurka J."/>
            <person name="Scazzocchio C."/>
            <person name="Farman M."/>
            <person name="Butler J."/>
            <person name="Purcell S."/>
            <person name="Harris S."/>
            <person name="Braus G.H."/>
            <person name="Draht O."/>
            <person name="Busch S."/>
            <person name="D'Enfert C."/>
            <person name="Bouchier C."/>
            <person name="Goldman G.H."/>
            <person name="Bell-Pedersen D."/>
            <person name="Griffiths-Jones S."/>
            <person name="Doonan J.H."/>
            <person name="Yu J."/>
            <person name="Vienken K."/>
            <person name="Pain A."/>
            <person name="Freitag M."/>
            <person name="Selker E.U."/>
            <person name="Archer D.B."/>
            <person name="Penalva M.A."/>
            <person name="Oakley B.R."/>
            <person name="Momany M."/>
            <person name="Tanaka T."/>
            <person name="Kumagai T."/>
            <person name="Asai K."/>
            <person name="Machida M."/>
            <person name="Nierman W.C."/>
            <person name="Denning D.W."/>
            <person name="Caddick M."/>
            <person name="Hynes M."/>
            <person name="Paoletti M."/>
            <person name="Fischer R."/>
            <person name="Miller B."/>
            <person name="Dyer P."/>
            <person name="Sachs M.S."/>
            <person name="Osmani S.A."/>
            <person name="Birren B.W."/>
        </authorList>
    </citation>
    <scope>NUCLEOTIDE SEQUENCE [LARGE SCALE GENOMIC DNA]</scope>
    <source>
        <strain evidence="4">FGSC A4 / ATCC 38163 / CBS 112.46 / NRRL 194 / M139</strain>
    </source>
</reference>
<feature type="coiled-coil region" evidence="1">
    <location>
        <begin position="106"/>
        <end position="150"/>
    </location>
</feature>
<dbReference type="eggNOG" id="ENOG502RXPA">
    <property type="taxonomic scope" value="Eukaryota"/>
</dbReference>
<organism evidence="3 4">
    <name type="scientific">Emericella nidulans (strain FGSC A4 / ATCC 38163 / CBS 112.46 / NRRL 194 / M139)</name>
    <name type="common">Aspergillus nidulans</name>
    <dbReference type="NCBI Taxonomy" id="227321"/>
    <lineage>
        <taxon>Eukaryota</taxon>
        <taxon>Fungi</taxon>
        <taxon>Dikarya</taxon>
        <taxon>Ascomycota</taxon>
        <taxon>Pezizomycotina</taxon>
        <taxon>Eurotiomycetes</taxon>
        <taxon>Eurotiomycetidae</taxon>
        <taxon>Eurotiales</taxon>
        <taxon>Aspergillaceae</taxon>
        <taxon>Aspergillus</taxon>
        <taxon>Aspergillus subgen. Nidulantes</taxon>
    </lineage>
</organism>
<name>Q5B9Z0_EMENI</name>
<dbReference type="PANTHER" id="PTHR21974:SF2">
    <property type="entry name" value="RE15880P"/>
    <property type="match status" value="1"/>
</dbReference>
<reference evidence="4" key="2">
    <citation type="journal article" date="2009" name="Fungal Genet. Biol.">
        <title>The 2008 update of the Aspergillus nidulans genome annotation: a community effort.</title>
        <authorList>
            <person name="Wortman J.R."/>
            <person name="Gilsenan J.M."/>
            <person name="Joardar V."/>
            <person name="Deegan J."/>
            <person name="Clutterbuck J."/>
            <person name="Andersen M.R."/>
            <person name="Archer D."/>
            <person name="Bencina M."/>
            <person name="Braus G."/>
            <person name="Coutinho P."/>
            <person name="von Dohren H."/>
            <person name="Doonan J."/>
            <person name="Driessen A.J."/>
            <person name="Durek P."/>
            <person name="Espeso E."/>
            <person name="Fekete E."/>
            <person name="Flipphi M."/>
            <person name="Estrada C.G."/>
            <person name="Geysens S."/>
            <person name="Goldman G."/>
            <person name="de Groot P.W."/>
            <person name="Hansen K."/>
            <person name="Harris S.D."/>
            <person name="Heinekamp T."/>
            <person name="Helmstaedt K."/>
            <person name="Henrissat B."/>
            <person name="Hofmann G."/>
            <person name="Homan T."/>
            <person name="Horio T."/>
            <person name="Horiuchi H."/>
            <person name="James S."/>
            <person name="Jones M."/>
            <person name="Karaffa L."/>
            <person name="Karanyi Z."/>
            <person name="Kato M."/>
            <person name="Keller N."/>
            <person name="Kelly D.E."/>
            <person name="Kiel J.A."/>
            <person name="Kim J.M."/>
            <person name="van der Klei I.J."/>
            <person name="Klis F.M."/>
            <person name="Kovalchuk A."/>
            <person name="Krasevec N."/>
            <person name="Kubicek C.P."/>
            <person name="Liu B."/>
            <person name="Maccabe A."/>
            <person name="Meyer V."/>
            <person name="Mirabito P."/>
            <person name="Miskei M."/>
            <person name="Mos M."/>
            <person name="Mullins J."/>
            <person name="Nelson D.R."/>
            <person name="Nielsen J."/>
            <person name="Oakley B.R."/>
            <person name="Osmani S.A."/>
            <person name="Pakula T."/>
            <person name="Paszewski A."/>
            <person name="Paulsen I."/>
            <person name="Pilsyk S."/>
            <person name="Pocsi I."/>
            <person name="Punt P.J."/>
            <person name="Ram A.F."/>
            <person name="Ren Q."/>
            <person name="Robellet X."/>
            <person name="Robson G."/>
            <person name="Seiboth B."/>
            <person name="van Solingen P."/>
            <person name="Specht T."/>
            <person name="Sun J."/>
            <person name="Taheri-Talesh N."/>
            <person name="Takeshita N."/>
            <person name="Ussery D."/>
            <person name="vanKuyk P.A."/>
            <person name="Visser H."/>
            <person name="van de Vondervoort P.J."/>
            <person name="de Vries R.P."/>
            <person name="Walton J."/>
            <person name="Xiang X."/>
            <person name="Xiong Y."/>
            <person name="Zeng A.P."/>
            <person name="Brandt B.W."/>
            <person name="Cornell M.J."/>
            <person name="van den Hondel C.A."/>
            <person name="Visser J."/>
            <person name="Oliver S.G."/>
            <person name="Turner G."/>
        </authorList>
    </citation>
    <scope>GENOME REANNOTATION</scope>
    <source>
        <strain evidence="4">FGSC A4 / ATCC 38163 / CBS 112.46 / NRRL 194 / M139</strain>
    </source>
</reference>
<evidence type="ECO:0000256" key="2">
    <source>
        <dbReference type="SAM" id="MobiDB-lite"/>
    </source>
</evidence>
<keyword evidence="1" id="KW-0175">Coiled coil</keyword>
<dbReference type="RefSeq" id="XP_660244.1">
    <property type="nucleotide sequence ID" value="XM_655152.1"/>
</dbReference>
<dbReference type="VEuPathDB" id="FungiDB:AN2640"/>
<feature type="region of interest" description="Disordered" evidence="2">
    <location>
        <begin position="347"/>
        <end position="366"/>
    </location>
</feature>
<evidence type="ECO:0000313" key="3">
    <source>
        <dbReference type="EMBL" id="CBF84300.1"/>
    </source>
</evidence>
<proteinExistence type="predicted"/>
<sequence>MSVFENISNVSDRHSQILAELQTVGNAPSDLKSHRAFLSDLKRRLAKTNRQLDDIRQRTQIERERHEKYRDSTVRRLMYRATGKRAAFEEKADQEMRDYYSALETENKIKGEKEMLETQIREATEEQKELEAASTKCASLNEELEAMYRRLFEGPTAEFPEEDEQENVTKAAEIHHRELKSQVNNTGKAAQCLARAQLTIKEALLHIFQARRACERDMFGFGGLLADFQQQNHLSLAQQKVSQTQLLISQAIRLDPEVRPLPRMGIVQIDMISGILCDNYLFNLGFLKMIQDSYDEVQNAEGFLTGQLRQAKSRESTLRSQLQDAARHLENAQKELRRIREEAFMKAADPPPPYVENAARTMPVGE</sequence>